<evidence type="ECO:0000256" key="2">
    <source>
        <dbReference type="ARBA" id="ARBA00023315"/>
    </source>
</evidence>
<dbReference type="InterPro" id="IPR024775">
    <property type="entry name" value="DinB-like"/>
</dbReference>
<gene>
    <name evidence="4" type="ORF">IDH41_30785</name>
</gene>
<reference evidence="4" key="1">
    <citation type="submission" date="2020-09" db="EMBL/GenBank/DDBJ databases">
        <title>A novel bacterium of genus Paenibacillus, isolated from South China Sea.</title>
        <authorList>
            <person name="Huang H."/>
            <person name="Mo K."/>
            <person name="Hu Y."/>
        </authorList>
    </citation>
    <scope>NUCLEOTIDE SEQUENCE</scope>
    <source>
        <strain evidence="4">IB182493</strain>
    </source>
</reference>
<organism evidence="4 5">
    <name type="scientific">Paenibacillus arenilitoris</name>
    <dbReference type="NCBI Taxonomy" id="2772299"/>
    <lineage>
        <taxon>Bacteria</taxon>
        <taxon>Bacillati</taxon>
        <taxon>Bacillota</taxon>
        <taxon>Bacilli</taxon>
        <taxon>Bacillales</taxon>
        <taxon>Paenibacillaceae</taxon>
        <taxon>Paenibacillus</taxon>
    </lineage>
</organism>
<dbReference type="SUPFAM" id="SSF109854">
    <property type="entry name" value="DinB/YfiT-like putative metalloenzymes"/>
    <property type="match status" value="1"/>
</dbReference>
<dbReference type="PANTHER" id="PTHR43420">
    <property type="entry name" value="ACETYLTRANSFERASE"/>
    <property type="match status" value="1"/>
</dbReference>
<dbReference type="InterPro" id="IPR050680">
    <property type="entry name" value="YpeA/RimI_acetyltransf"/>
</dbReference>
<dbReference type="GO" id="GO:0016747">
    <property type="term" value="F:acyltransferase activity, transferring groups other than amino-acyl groups"/>
    <property type="evidence" value="ECO:0007669"/>
    <property type="project" value="InterPro"/>
</dbReference>
<evidence type="ECO:0000313" key="5">
    <source>
        <dbReference type="Proteomes" id="UP000632125"/>
    </source>
</evidence>
<accession>A0A927CRS2</accession>
<dbReference type="RefSeq" id="WP_190868132.1">
    <property type="nucleotide sequence ID" value="NZ_JACXIY010000069.1"/>
</dbReference>
<evidence type="ECO:0000259" key="3">
    <source>
        <dbReference type="PROSITE" id="PS51186"/>
    </source>
</evidence>
<dbReference type="CDD" id="cd04301">
    <property type="entry name" value="NAT_SF"/>
    <property type="match status" value="1"/>
</dbReference>
<comment type="caution">
    <text evidence="4">The sequence shown here is derived from an EMBL/GenBank/DDBJ whole genome shotgun (WGS) entry which is preliminary data.</text>
</comment>
<keyword evidence="1" id="KW-0808">Transferase</keyword>
<keyword evidence="2" id="KW-0012">Acyltransferase</keyword>
<evidence type="ECO:0000313" key="4">
    <source>
        <dbReference type="EMBL" id="MBD2872954.1"/>
    </source>
</evidence>
<evidence type="ECO:0000256" key="1">
    <source>
        <dbReference type="ARBA" id="ARBA00022679"/>
    </source>
</evidence>
<dbReference type="Gene3D" id="1.20.120.450">
    <property type="entry name" value="dinb family like domain"/>
    <property type="match status" value="1"/>
</dbReference>
<proteinExistence type="predicted"/>
<feature type="domain" description="N-acetyltransferase" evidence="3">
    <location>
        <begin position="266"/>
        <end position="398"/>
    </location>
</feature>
<dbReference type="AlphaFoldDB" id="A0A927CRS2"/>
<protein>
    <submittedName>
        <fullName evidence="4">GNAT family N-acetyltransferase</fullName>
    </submittedName>
</protein>
<name>A0A927CRS2_9BACL</name>
<dbReference type="InterPro" id="IPR056935">
    <property type="entry name" value="Rv0428c-like_C"/>
</dbReference>
<dbReference type="InterPro" id="IPR000182">
    <property type="entry name" value="GNAT_dom"/>
</dbReference>
<keyword evidence="5" id="KW-1185">Reference proteome</keyword>
<dbReference type="SUPFAM" id="SSF55729">
    <property type="entry name" value="Acyl-CoA N-acyltransferases (Nat)"/>
    <property type="match status" value="1"/>
</dbReference>
<dbReference type="EMBL" id="JACXIY010000069">
    <property type="protein sequence ID" value="MBD2872954.1"/>
    <property type="molecule type" value="Genomic_DNA"/>
</dbReference>
<dbReference type="Pfam" id="PF12867">
    <property type="entry name" value="DinB_2"/>
    <property type="match status" value="1"/>
</dbReference>
<dbReference type="InterPro" id="IPR016181">
    <property type="entry name" value="Acyl_CoA_acyltransferase"/>
</dbReference>
<dbReference type="PROSITE" id="PS51186">
    <property type="entry name" value="GNAT"/>
    <property type="match status" value="1"/>
</dbReference>
<dbReference type="Pfam" id="PF24553">
    <property type="entry name" value="Rv0428c_C"/>
    <property type="match status" value="1"/>
</dbReference>
<sequence length="398" mass="44892">MPEEREALLRAFGEWTAFVSDLGRYGEWLWNQSVAPGKWTVREAVAHMLKWDEYFFEGAVAKVAAGLPLTVRHLDYDEFNREAADYGRKTSVGELTGEAVRIRTGIIETISGLSDEQYAAAYRDADGHPFDAAGYLKDFKEHDRHHMGQLKDRLSLRIEEMSLNGWPALQTVVYDGWLLRFADGYTKRSNSVSAIYGHTLELAGKLDACERLYGERGIRTAFKVTPFVRPNALDGELEVRGYERIDHTLVKTVHLEDVSAPSHDEAQLESEPTGDWLRAVAGMYGLSERQQAVTRKMMEQSPLPKCFAVLQAQGVPVACGIAVLENGWVGLYDVVTGAEHRGRGYGEQLVLHLLSWGKRQGAKHSYLLVVKSNAPANRLYDKIGFKGQYDYWYRVKKD</sequence>
<dbReference type="Gene3D" id="3.40.630.30">
    <property type="match status" value="1"/>
</dbReference>
<dbReference type="InterPro" id="IPR034660">
    <property type="entry name" value="DinB/YfiT-like"/>
</dbReference>
<dbReference type="PANTHER" id="PTHR43420:SF44">
    <property type="entry name" value="ACETYLTRANSFERASE YPEA"/>
    <property type="match status" value="1"/>
</dbReference>
<dbReference type="Proteomes" id="UP000632125">
    <property type="component" value="Unassembled WGS sequence"/>
</dbReference>